<proteinExistence type="predicted"/>
<evidence type="ECO:0000313" key="3">
    <source>
        <dbReference type="Proteomes" id="UP000245370"/>
    </source>
</evidence>
<evidence type="ECO:0000256" key="1">
    <source>
        <dbReference type="SAM" id="Coils"/>
    </source>
</evidence>
<protein>
    <recommendedName>
        <fullName evidence="4">Peptidyl-prolyl cis-trans isomerase</fullName>
    </recommendedName>
</protein>
<reference evidence="2 3" key="2">
    <citation type="submission" date="2018-05" db="EMBL/GenBank/DDBJ databases">
        <authorList>
            <person name="Lanie J.A."/>
            <person name="Ng W.-L."/>
            <person name="Kazmierczak K.M."/>
            <person name="Andrzejewski T.M."/>
            <person name="Davidsen T.M."/>
            <person name="Wayne K.J."/>
            <person name="Tettelin H."/>
            <person name="Glass J.I."/>
            <person name="Rusch D."/>
            <person name="Podicherti R."/>
            <person name="Tsui H.-C.T."/>
            <person name="Winkler M.E."/>
        </authorList>
    </citation>
    <scope>NUCLEOTIDE SEQUENCE [LARGE SCALE GENOMIC DNA]</scope>
    <source>
        <strain evidence="2 3">C305</strain>
    </source>
</reference>
<dbReference type="Proteomes" id="UP000245370">
    <property type="component" value="Unassembled WGS sequence"/>
</dbReference>
<evidence type="ECO:0008006" key="4">
    <source>
        <dbReference type="Google" id="ProtNLM"/>
    </source>
</evidence>
<dbReference type="RefSeq" id="WP_109359488.1">
    <property type="nucleotide sequence ID" value="NZ_QFRJ01000006.1"/>
</dbReference>
<name>A0A2U2XCB1_9FLAO</name>
<dbReference type="AlphaFoldDB" id="A0A2U2XCB1"/>
<organism evidence="2 3">
    <name type="scientific">Brumimicrobium oceani</name>
    <dbReference type="NCBI Taxonomy" id="2100725"/>
    <lineage>
        <taxon>Bacteria</taxon>
        <taxon>Pseudomonadati</taxon>
        <taxon>Bacteroidota</taxon>
        <taxon>Flavobacteriia</taxon>
        <taxon>Flavobacteriales</taxon>
        <taxon>Crocinitomicaceae</taxon>
        <taxon>Brumimicrobium</taxon>
    </lineage>
</organism>
<dbReference type="PROSITE" id="PS51257">
    <property type="entry name" value="PROKAR_LIPOPROTEIN"/>
    <property type="match status" value="1"/>
</dbReference>
<comment type="caution">
    <text evidence="2">The sequence shown here is derived from an EMBL/GenBank/DDBJ whole genome shotgun (WGS) entry which is preliminary data.</text>
</comment>
<evidence type="ECO:0000313" key="2">
    <source>
        <dbReference type="EMBL" id="PWH85407.1"/>
    </source>
</evidence>
<dbReference type="OrthoDB" id="9785180at2"/>
<sequence length="285" mass="33802">MSKPKTYHFEKVVLWSSLLLFLFSCSENGDAKICKVGNHILYETELNNRIDYLNDELSYEQAKEKVIEEWMNQQQVALEIKEVSPKVKTANEIRIQDELMQLNLFELENTFITKNLDSTISDSEIQAYYDSHRENYKAESYIVRALYIKIPDTLASALNIDEHFLLKNDKDLKEVKKIANLYATNFYFEEERWIYFDDLVREISISANKKEELVRNRGKAIFKENGETHYINVLDFRTKSISSPMEIERAGIRRHILKRRVNNLRNKAKETILENVKEKYPITYY</sequence>
<feature type="coiled-coil region" evidence="1">
    <location>
        <begin position="247"/>
        <end position="274"/>
    </location>
</feature>
<keyword evidence="1" id="KW-0175">Coiled coil</keyword>
<reference evidence="2 3" key="1">
    <citation type="submission" date="2018-05" db="EMBL/GenBank/DDBJ databases">
        <title>Brumimicrobium oceani sp. nov., isolated from coastal sediment.</title>
        <authorList>
            <person name="Kou Y."/>
        </authorList>
    </citation>
    <scope>NUCLEOTIDE SEQUENCE [LARGE SCALE GENOMIC DNA]</scope>
    <source>
        <strain evidence="2 3">C305</strain>
    </source>
</reference>
<gene>
    <name evidence="2" type="ORF">DIT68_09100</name>
</gene>
<accession>A0A2U2XCB1</accession>
<dbReference type="EMBL" id="QFRJ01000006">
    <property type="protein sequence ID" value="PWH85407.1"/>
    <property type="molecule type" value="Genomic_DNA"/>
</dbReference>
<keyword evidence="3" id="KW-1185">Reference proteome</keyword>